<proteinExistence type="predicted"/>
<feature type="compositionally biased region" description="Basic and acidic residues" evidence="1">
    <location>
        <begin position="82"/>
        <end position="98"/>
    </location>
</feature>
<dbReference type="AlphaFoldDB" id="A0AAV4JMB1"/>
<dbReference type="Proteomes" id="UP000762676">
    <property type="component" value="Unassembled WGS sequence"/>
</dbReference>
<accession>A0AAV4JMB1</accession>
<dbReference type="EMBL" id="BMAT01010216">
    <property type="protein sequence ID" value="GFS22526.1"/>
    <property type="molecule type" value="Genomic_DNA"/>
</dbReference>
<protein>
    <submittedName>
        <fullName evidence="2">Uncharacterized protein</fullName>
    </submittedName>
</protein>
<reference evidence="2 3" key="1">
    <citation type="journal article" date="2021" name="Elife">
        <title>Chloroplast acquisition without the gene transfer in kleptoplastic sea slugs, Plakobranchus ocellatus.</title>
        <authorList>
            <person name="Maeda T."/>
            <person name="Takahashi S."/>
            <person name="Yoshida T."/>
            <person name="Shimamura S."/>
            <person name="Takaki Y."/>
            <person name="Nagai Y."/>
            <person name="Toyoda A."/>
            <person name="Suzuki Y."/>
            <person name="Arimoto A."/>
            <person name="Ishii H."/>
            <person name="Satoh N."/>
            <person name="Nishiyama T."/>
            <person name="Hasebe M."/>
            <person name="Maruyama T."/>
            <person name="Minagawa J."/>
            <person name="Obokata J."/>
            <person name="Shigenobu S."/>
        </authorList>
    </citation>
    <scope>NUCLEOTIDE SEQUENCE [LARGE SCALE GENOMIC DNA]</scope>
</reference>
<name>A0AAV4JMB1_9GAST</name>
<keyword evidence="3" id="KW-1185">Reference proteome</keyword>
<feature type="region of interest" description="Disordered" evidence="1">
    <location>
        <begin position="78"/>
        <end position="149"/>
    </location>
</feature>
<evidence type="ECO:0000313" key="2">
    <source>
        <dbReference type="EMBL" id="GFS22526.1"/>
    </source>
</evidence>
<gene>
    <name evidence="2" type="ORF">ElyMa_005111100</name>
</gene>
<organism evidence="2 3">
    <name type="scientific">Elysia marginata</name>
    <dbReference type="NCBI Taxonomy" id="1093978"/>
    <lineage>
        <taxon>Eukaryota</taxon>
        <taxon>Metazoa</taxon>
        <taxon>Spiralia</taxon>
        <taxon>Lophotrochozoa</taxon>
        <taxon>Mollusca</taxon>
        <taxon>Gastropoda</taxon>
        <taxon>Heterobranchia</taxon>
        <taxon>Euthyneura</taxon>
        <taxon>Panpulmonata</taxon>
        <taxon>Sacoglossa</taxon>
        <taxon>Placobranchoidea</taxon>
        <taxon>Plakobranchidae</taxon>
        <taxon>Elysia</taxon>
    </lineage>
</organism>
<sequence length="190" mass="21068">MSELIARQDSGLAYLSECLPRLPLVPPAMCHDRQQTTDTDTALLAQNISTSSASLPPNPFSLIFRSALHLSGRINFNGRGGAEGREGGMEDPGREGGKGKQRNCTGDKTSFPPLQPEGKTSTLAQSLGWQSSNNTQRLPAHPRPRRPITAKQLLKDRQKVHSEDMDEYWLFFILKGIFALEEMKECYIQA</sequence>
<evidence type="ECO:0000256" key="1">
    <source>
        <dbReference type="SAM" id="MobiDB-lite"/>
    </source>
</evidence>
<evidence type="ECO:0000313" key="3">
    <source>
        <dbReference type="Proteomes" id="UP000762676"/>
    </source>
</evidence>
<feature type="compositionally biased region" description="Polar residues" evidence="1">
    <location>
        <begin position="118"/>
        <end position="137"/>
    </location>
</feature>
<comment type="caution">
    <text evidence="2">The sequence shown here is derived from an EMBL/GenBank/DDBJ whole genome shotgun (WGS) entry which is preliminary data.</text>
</comment>